<dbReference type="Gene3D" id="3.40.50.300">
    <property type="entry name" value="P-loop containing nucleotide triphosphate hydrolases"/>
    <property type="match status" value="1"/>
</dbReference>
<evidence type="ECO:0000313" key="4">
    <source>
        <dbReference type="EMBL" id="SDD69701.1"/>
    </source>
</evidence>
<name>A0A1G6WV29_9ACTN</name>
<keyword evidence="4" id="KW-0813">Transport</keyword>
<gene>
    <name evidence="4" type="ORF">SAMN05216270_106223</name>
</gene>
<dbReference type="InterPro" id="IPR003593">
    <property type="entry name" value="AAA+_ATPase"/>
</dbReference>
<dbReference type="InterPro" id="IPR003439">
    <property type="entry name" value="ABC_transporter-like_ATP-bd"/>
</dbReference>
<dbReference type="PANTHER" id="PTHR43790">
    <property type="entry name" value="CARBOHYDRATE TRANSPORT ATP-BINDING PROTEIN MG119-RELATED"/>
    <property type="match status" value="1"/>
</dbReference>
<keyword evidence="1" id="KW-0547">Nucleotide-binding</keyword>
<dbReference type="SMART" id="SM00382">
    <property type="entry name" value="AAA"/>
    <property type="match status" value="1"/>
</dbReference>
<dbReference type="GO" id="GO:0005524">
    <property type="term" value="F:ATP binding"/>
    <property type="evidence" value="ECO:0007669"/>
    <property type="project" value="UniProtKB-KW"/>
</dbReference>
<keyword evidence="4" id="KW-0762">Sugar transport</keyword>
<dbReference type="Pfam" id="PF00005">
    <property type="entry name" value="ABC_tran"/>
    <property type="match status" value="1"/>
</dbReference>
<dbReference type="RefSeq" id="WP_177154907.1">
    <property type="nucleotide sequence ID" value="NZ_FNAD01000006.1"/>
</dbReference>
<evidence type="ECO:0000256" key="2">
    <source>
        <dbReference type="ARBA" id="ARBA00022840"/>
    </source>
</evidence>
<dbReference type="EMBL" id="FNAD01000006">
    <property type="protein sequence ID" value="SDD69701.1"/>
    <property type="molecule type" value="Genomic_DNA"/>
</dbReference>
<keyword evidence="5" id="KW-1185">Reference proteome</keyword>
<dbReference type="GO" id="GO:0016887">
    <property type="term" value="F:ATP hydrolysis activity"/>
    <property type="evidence" value="ECO:0007669"/>
    <property type="project" value="InterPro"/>
</dbReference>
<accession>A0A1G6WV29</accession>
<dbReference type="AlphaFoldDB" id="A0A1G6WV29"/>
<dbReference type="InterPro" id="IPR050107">
    <property type="entry name" value="ABC_carbohydrate_import_ATPase"/>
</dbReference>
<dbReference type="Proteomes" id="UP000198949">
    <property type="component" value="Unassembled WGS sequence"/>
</dbReference>
<reference evidence="5" key="1">
    <citation type="submission" date="2016-10" db="EMBL/GenBank/DDBJ databases">
        <authorList>
            <person name="Varghese N."/>
            <person name="Submissions S."/>
        </authorList>
    </citation>
    <scope>NUCLEOTIDE SEQUENCE [LARGE SCALE GENOMIC DNA]</scope>
    <source>
        <strain evidence="5">CGMCC 4.3516</strain>
    </source>
</reference>
<dbReference type="STRING" id="58114.SAMN05216270_106223"/>
<dbReference type="PROSITE" id="PS50893">
    <property type="entry name" value="ABC_TRANSPORTER_2"/>
    <property type="match status" value="1"/>
</dbReference>
<dbReference type="SUPFAM" id="SSF52540">
    <property type="entry name" value="P-loop containing nucleoside triphosphate hydrolases"/>
    <property type="match status" value="1"/>
</dbReference>
<dbReference type="PANTHER" id="PTHR43790:SF8">
    <property type="entry name" value="SUGAR ABC TRANSPORTER ATP-BINDING PROTEIN"/>
    <property type="match status" value="1"/>
</dbReference>
<evidence type="ECO:0000256" key="1">
    <source>
        <dbReference type="ARBA" id="ARBA00022741"/>
    </source>
</evidence>
<dbReference type="CDD" id="cd03216">
    <property type="entry name" value="ABC_Carb_Monos_I"/>
    <property type="match status" value="1"/>
</dbReference>
<evidence type="ECO:0000259" key="3">
    <source>
        <dbReference type="PROSITE" id="PS50893"/>
    </source>
</evidence>
<keyword evidence="2 4" id="KW-0067">ATP-binding</keyword>
<sequence>MSAADGIESAQGAADRPVLEARGIVKRFGHVEALRGADFAVHRGEVVALIGDNGAGKSTLIKVLSGAQPQDEGEILVNGRPERFGSPVDARRAGVETVYQDLSVADDLSVAANLYLGREIKRRGLPGLIGLLDKRAMRRGTAEALEQLGVRVPRVTTPIAMLSGGQRQSVAVARAVVWATSVVILDEPTAALGVVQTRRVLDVVDRARDAGMSVVLVSHNMPQVLEIADRVEVMRLGRRTARFRAAEVTTDDLVAAMTGALVTEPEEAALGGPLRRPVN</sequence>
<organism evidence="4 5">
    <name type="scientific">Glycomyces harbinensis</name>
    <dbReference type="NCBI Taxonomy" id="58114"/>
    <lineage>
        <taxon>Bacteria</taxon>
        <taxon>Bacillati</taxon>
        <taxon>Actinomycetota</taxon>
        <taxon>Actinomycetes</taxon>
        <taxon>Glycomycetales</taxon>
        <taxon>Glycomycetaceae</taxon>
        <taxon>Glycomyces</taxon>
    </lineage>
</organism>
<evidence type="ECO:0000313" key="5">
    <source>
        <dbReference type="Proteomes" id="UP000198949"/>
    </source>
</evidence>
<proteinExistence type="predicted"/>
<dbReference type="InterPro" id="IPR027417">
    <property type="entry name" value="P-loop_NTPase"/>
</dbReference>
<feature type="domain" description="ABC transporter" evidence="3">
    <location>
        <begin position="19"/>
        <end position="261"/>
    </location>
</feature>
<protein>
    <submittedName>
        <fullName evidence="4">Simple sugar transport system ATP-binding protein</fullName>
    </submittedName>
</protein>